<feature type="compositionally biased region" description="Basic and acidic residues" evidence="1">
    <location>
        <begin position="136"/>
        <end position="156"/>
    </location>
</feature>
<feature type="compositionally biased region" description="Low complexity" evidence="1">
    <location>
        <begin position="120"/>
        <end position="135"/>
    </location>
</feature>
<feature type="compositionally biased region" description="Basic and acidic residues" evidence="1">
    <location>
        <begin position="171"/>
        <end position="180"/>
    </location>
</feature>
<dbReference type="InterPro" id="IPR057179">
    <property type="entry name" value="DUF7857"/>
</dbReference>
<evidence type="ECO:0000313" key="3">
    <source>
        <dbReference type="EMBL" id="MWG34597.1"/>
    </source>
</evidence>
<reference evidence="3 4" key="1">
    <citation type="submission" date="2019-12" db="EMBL/GenBank/DDBJ databases">
        <title>Halocatena pleomorpha gen. nov. sp. nov., an extremely halophilic archaeon of family Halobacteriaceae isolated from saltpan soil.</title>
        <authorList>
            <person name="Pal Y."/>
            <person name="Verma A."/>
            <person name="Krishnamurthi S."/>
            <person name="Kumar P."/>
        </authorList>
    </citation>
    <scope>NUCLEOTIDE SEQUENCE [LARGE SCALE GENOMIC DNA]</scope>
    <source>
        <strain evidence="3 4">JCM 16495</strain>
    </source>
</reference>
<dbReference type="InterPro" id="IPR058393">
    <property type="entry name" value="DUF8080"/>
</dbReference>
<evidence type="ECO:0000256" key="1">
    <source>
        <dbReference type="SAM" id="MobiDB-lite"/>
    </source>
</evidence>
<feature type="region of interest" description="Disordered" evidence="1">
    <location>
        <begin position="69"/>
        <end position="190"/>
    </location>
</feature>
<dbReference type="RefSeq" id="WP_158204260.1">
    <property type="nucleotide sequence ID" value="NZ_WSZK01000015.1"/>
</dbReference>
<feature type="domain" description="DUF8080" evidence="2">
    <location>
        <begin position="192"/>
        <end position="259"/>
    </location>
</feature>
<proteinExistence type="predicted"/>
<feature type="region of interest" description="Disordered" evidence="1">
    <location>
        <begin position="28"/>
        <end position="49"/>
    </location>
</feature>
<comment type="caution">
    <text evidence="3">The sequence shown here is derived from an EMBL/GenBank/DDBJ whole genome shotgun (WGS) entry which is preliminary data.</text>
</comment>
<keyword evidence="4" id="KW-1185">Reference proteome</keyword>
<dbReference type="Pfam" id="PF25256">
    <property type="entry name" value="DUF7857"/>
    <property type="match status" value="1"/>
</dbReference>
<protein>
    <recommendedName>
        <fullName evidence="2">DUF8080 domain-containing protein</fullName>
    </recommendedName>
</protein>
<organism evidence="3 4">
    <name type="scientific">Halomarina oriensis</name>
    <dbReference type="NCBI Taxonomy" id="671145"/>
    <lineage>
        <taxon>Archaea</taxon>
        <taxon>Methanobacteriati</taxon>
        <taxon>Methanobacteriota</taxon>
        <taxon>Stenosarchaea group</taxon>
        <taxon>Halobacteria</taxon>
        <taxon>Halobacteriales</taxon>
        <taxon>Natronomonadaceae</taxon>
        <taxon>Halomarina</taxon>
    </lineage>
</organism>
<sequence length="273" mass="28710">MNAEWTTRHCADRTLIEVTLTSDRPRRVRVEPTGDPTLHPPRTGGIPDAGWDDTGFSGVVDGRLGLGFAVTDPTDSPPVTVDWRGPPDDDPTFEGHPDVPRVEATTDGVLRTLSDPRPPRAALPTTATSGEATSATDREHGTGEEAERDASDRPTPERPSAATDGASPIRETSDGATKDEPSDDTPSTGVDLAAVERRLELAERLAAAETLTAASAAVAAAGGIDGVRALDGHLAADRDRLRALAERVETLGDRVDSVDLPVETLARIGGERP</sequence>
<dbReference type="AlphaFoldDB" id="A0A6B0GLK5"/>
<gene>
    <name evidence="3" type="ORF">GQS65_08855</name>
</gene>
<name>A0A6B0GLK5_9EURY</name>
<evidence type="ECO:0000313" key="4">
    <source>
        <dbReference type="Proteomes" id="UP000451471"/>
    </source>
</evidence>
<dbReference type="Pfam" id="PF26296">
    <property type="entry name" value="DUF8080"/>
    <property type="match status" value="1"/>
</dbReference>
<evidence type="ECO:0000259" key="2">
    <source>
        <dbReference type="Pfam" id="PF26296"/>
    </source>
</evidence>
<dbReference type="Proteomes" id="UP000451471">
    <property type="component" value="Unassembled WGS sequence"/>
</dbReference>
<dbReference type="OrthoDB" id="193731at2157"/>
<accession>A0A6B0GLK5</accession>
<dbReference type="EMBL" id="WSZK01000015">
    <property type="protein sequence ID" value="MWG34597.1"/>
    <property type="molecule type" value="Genomic_DNA"/>
</dbReference>